<dbReference type="EMBL" id="WHUG01000009">
    <property type="protein sequence ID" value="MQA40703.1"/>
    <property type="molecule type" value="Genomic_DNA"/>
</dbReference>
<dbReference type="Gene3D" id="1.10.150.630">
    <property type="match status" value="1"/>
</dbReference>
<dbReference type="NCBIfam" id="TIGR02568">
    <property type="entry name" value="LcrE"/>
    <property type="match status" value="1"/>
</dbReference>
<dbReference type="NCBIfam" id="TIGR02511">
    <property type="entry name" value="type_III_tyeA"/>
    <property type="match status" value="1"/>
</dbReference>
<feature type="domain" description="Hypersensitivity response secretion-like HrpJ" evidence="2">
    <location>
        <begin position="63"/>
        <end position="220"/>
    </location>
</feature>
<dbReference type="InterPro" id="IPR010812">
    <property type="entry name" value="HrpJ-like"/>
</dbReference>
<gene>
    <name evidence="4" type="ORF">GEV02_21375</name>
</gene>
<dbReference type="GO" id="GO:0009986">
    <property type="term" value="C:cell surface"/>
    <property type="evidence" value="ECO:0007669"/>
    <property type="project" value="InterPro"/>
</dbReference>
<feature type="region of interest" description="Disordered" evidence="1">
    <location>
        <begin position="1"/>
        <end position="32"/>
    </location>
</feature>
<keyword evidence="5" id="KW-1185">Reference proteome</keyword>
<name>A0A6A7N6I4_9BURK</name>
<sequence length="381" mass="41408">MYTPISSNASALQTEQPDASAPAQGPQTGVWRGETITVEQSDGLGNAAEEISFAHESTEPHKLHERKISKRRVLALPPPEAIDHYLQAVGKREQRDKFKQFVDTLKSRGHRNGQRGGARQLAHEQFAGVTEQFLALAYAANTLTREGGHSAVLTDVREAFEDLHRDAGSHIDADLNTVGVASEFGAGNAAAIANFQDGYRDAVLGEANLCGLLRGALERFGVADYRSAINSLIRALDADLDAIEGCSVDPIRLHTVLQELYLLRVLATGLDDCQSLAGRLLAKYKVTLEPGALLQDVVAASVENWVDDQRFPGIADQHATRDYPPRIMLLTGTLKLVKQILPEKIFLNRDARHNIIAAAQEALDSAIAEESLDPVITTEAQ</sequence>
<evidence type="ECO:0000313" key="4">
    <source>
        <dbReference type="EMBL" id="MQA40703.1"/>
    </source>
</evidence>
<accession>A0A6A7N6I4</accession>
<dbReference type="GO" id="GO:0050709">
    <property type="term" value="P:negative regulation of protein secretion"/>
    <property type="evidence" value="ECO:0007669"/>
    <property type="project" value="InterPro"/>
</dbReference>
<feature type="domain" description="Type III secretion system effector delivery regulator TyeA" evidence="3">
    <location>
        <begin position="292"/>
        <end position="370"/>
    </location>
</feature>
<dbReference type="InterPro" id="IPR013351">
    <property type="entry name" value="T3SS_TyeA-rel"/>
</dbReference>
<dbReference type="Gene3D" id="1.20.1280.80">
    <property type="match status" value="1"/>
</dbReference>
<dbReference type="AlphaFoldDB" id="A0A6A7N6I4"/>
<proteinExistence type="predicted"/>
<reference evidence="4 5" key="1">
    <citation type="submission" date="2019-10" db="EMBL/GenBank/DDBJ databases">
        <title>Two novel species isolated from a subtropical stream in China.</title>
        <authorList>
            <person name="Lu H."/>
        </authorList>
    </citation>
    <scope>NUCLEOTIDE SEQUENCE [LARGE SCALE GENOMIC DNA]</scope>
    <source>
        <strain evidence="4 5">FT29W</strain>
    </source>
</reference>
<dbReference type="Proteomes" id="UP000440498">
    <property type="component" value="Unassembled WGS sequence"/>
</dbReference>
<dbReference type="InterPro" id="IPR038347">
    <property type="entry name" value="TyeA_sf"/>
</dbReference>
<dbReference type="InterPro" id="IPR013401">
    <property type="entry name" value="T3SS_LcrE"/>
</dbReference>
<organism evidence="4 5">
    <name type="scientific">Rugamonas aquatica</name>
    <dbReference type="NCBI Taxonomy" id="2743357"/>
    <lineage>
        <taxon>Bacteria</taxon>
        <taxon>Pseudomonadati</taxon>
        <taxon>Pseudomonadota</taxon>
        <taxon>Betaproteobacteria</taxon>
        <taxon>Burkholderiales</taxon>
        <taxon>Oxalobacteraceae</taxon>
        <taxon>Telluria group</taxon>
        <taxon>Rugamonas</taxon>
    </lineage>
</organism>
<dbReference type="InterPro" id="IPR015144">
    <property type="entry name" value="T3SS_TyeA"/>
</dbReference>
<feature type="compositionally biased region" description="Polar residues" evidence="1">
    <location>
        <begin position="1"/>
        <end position="17"/>
    </location>
</feature>
<evidence type="ECO:0000259" key="2">
    <source>
        <dbReference type="Pfam" id="PF07201"/>
    </source>
</evidence>
<dbReference type="SUPFAM" id="SSF140591">
    <property type="entry name" value="Type III secretion system domain"/>
    <property type="match status" value="2"/>
</dbReference>
<comment type="caution">
    <text evidence="4">The sequence shown here is derived from an EMBL/GenBank/DDBJ whole genome shotgun (WGS) entry which is preliminary data.</text>
</comment>
<dbReference type="GO" id="GO:0019867">
    <property type="term" value="C:outer membrane"/>
    <property type="evidence" value="ECO:0007669"/>
    <property type="project" value="InterPro"/>
</dbReference>
<evidence type="ECO:0000256" key="1">
    <source>
        <dbReference type="SAM" id="MobiDB-lite"/>
    </source>
</evidence>
<evidence type="ECO:0000313" key="5">
    <source>
        <dbReference type="Proteomes" id="UP000440498"/>
    </source>
</evidence>
<dbReference type="Pfam" id="PF09059">
    <property type="entry name" value="TyeA"/>
    <property type="match status" value="1"/>
</dbReference>
<dbReference type="Pfam" id="PF07201">
    <property type="entry name" value="HrpJ"/>
    <property type="match status" value="1"/>
</dbReference>
<evidence type="ECO:0000259" key="3">
    <source>
        <dbReference type="Pfam" id="PF09059"/>
    </source>
</evidence>
<dbReference type="RefSeq" id="WP_152839997.1">
    <property type="nucleotide sequence ID" value="NZ_WHUG01000009.1"/>
</dbReference>
<protein>
    <submittedName>
        <fullName evidence="4">YopN family type III secretion system gatekeeper subunit</fullName>
    </submittedName>
</protein>
<dbReference type="GO" id="GO:0030254">
    <property type="term" value="P:protein secretion by the type III secretion system"/>
    <property type="evidence" value="ECO:0007669"/>
    <property type="project" value="InterPro"/>
</dbReference>